<dbReference type="AlphaFoldDB" id="A0A381WQV2"/>
<accession>A0A381WQV2</accession>
<evidence type="ECO:0000259" key="2">
    <source>
        <dbReference type="Pfam" id="PF01464"/>
    </source>
</evidence>
<dbReference type="Pfam" id="PF01464">
    <property type="entry name" value="SLT"/>
    <property type="match status" value="1"/>
</dbReference>
<dbReference type="PANTHER" id="PTHR37423">
    <property type="entry name" value="SOLUBLE LYTIC MUREIN TRANSGLYCOSYLASE-RELATED"/>
    <property type="match status" value="1"/>
</dbReference>
<dbReference type="GO" id="GO:0004553">
    <property type="term" value="F:hydrolase activity, hydrolyzing O-glycosyl compounds"/>
    <property type="evidence" value="ECO:0007669"/>
    <property type="project" value="InterPro"/>
</dbReference>
<dbReference type="SUPFAM" id="SSF53955">
    <property type="entry name" value="Lysozyme-like"/>
    <property type="match status" value="1"/>
</dbReference>
<dbReference type="PANTHER" id="PTHR37423:SF2">
    <property type="entry name" value="MEMBRANE-BOUND LYTIC MUREIN TRANSGLYCOSYLASE C"/>
    <property type="match status" value="1"/>
</dbReference>
<organism evidence="3">
    <name type="scientific">marine metagenome</name>
    <dbReference type="NCBI Taxonomy" id="408172"/>
    <lineage>
        <taxon>unclassified sequences</taxon>
        <taxon>metagenomes</taxon>
        <taxon>ecological metagenomes</taxon>
    </lineage>
</organism>
<proteinExistence type="predicted"/>
<dbReference type="Gene3D" id="1.25.20.10">
    <property type="entry name" value="Bacterial muramidases"/>
    <property type="match status" value="1"/>
</dbReference>
<dbReference type="Gene3D" id="1.10.530.10">
    <property type="match status" value="1"/>
</dbReference>
<evidence type="ECO:0000313" key="3">
    <source>
        <dbReference type="EMBL" id="SVA54886.1"/>
    </source>
</evidence>
<feature type="domain" description="Transglycosylase SLT" evidence="2">
    <location>
        <begin position="411"/>
        <end position="522"/>
    </location>
</feature>
<gene>
    <name evidence="3" type="ORF">METZ01_LOCUS107740</name>
</gene>
<dbReference type="GO" id="GO:0042597">
    <property type="term" value="C:periplasmic space"/>
    <property type="evidence" value="ECO:0007669"/>
    <property type="project" value="InterPro"/>
</dbReference>
<dbReference type="EMBL" id="UINC01012587">
    <property type="protein sequence ID" value="SVA54886.1"/>
    <property type="molecule type" value="Genomic_DNA"/>
</dbReference>
<dbReference type="InterPro" id="IPR008258">
    <property type="entry name" value="Transglycosylase_SLT_dom_1"/>
</dbReference>
<dbReference type="InterPro" id="IPR023346">
    <property type="entry name" value="Lysozyme-like_dom_sf"/>
</dbReference>
<sequence>MISFFSLSLNANVIHEKIYTKYNTIFSNYLLSEADVQNYQKVFELQDSCEWKKANKHILLIENKILMGHILAQRYLHPRCYKSKFLELTYWLKKYNDHPQAKRIYRLAIKRMPKGYKSPNKPIKPIGIEKEDLTPLNNNNAYKSKKKLSKNQRIEKQKLINAIKSRVNRGWPTGAVQLLNQRDVSILLDQLEIDQQKELIAKGYFLANKNELSIQYSSEALEKSALHVPYAGWTAGLAAWRLEKYELAAEFFSNFSISLKHDVWHQASGSFWAARAYAKLNEYNDINFWLNRAAKNPDSFYGLLASNILGIENPIDWKSSSKFASEQNKLFSLPSGKRIQALIQIGLPIQLENEIVFMNSVLNKNVATWSLDIAQHFNLAYTQLKIVNTLEQYDVELPTKFFYPTPFWQPKNGFTLEPELIYAFAHQESMFNENAKSPRGAMGLMQVMPSTAKFITTNKQVKRNNANILKIPEINLEVGQEYIEYLLKLKSVDNNLIYLTAAYNGGPGNLQKWQEKTNHLDDPLFFMESIPSRETRWFIEKVLTKYWIYQDKKGIESKSLRLLANGKEPIY</sequence>
<keyword evidence="1" id="KW-0732">Signal</keyword>
<dbReference type="InterPro" id="IPR008939">
    <property type="entry name" value="Lytic_TGlycosylase_superhlx_U"/>
</dbReference>
<dbReference type="SUPFAM" id="SSF48435">
    <property type="entry name" value="Bacterial muramidases"/>
    <property type="match status" value="1"/>
</dbReference>
<reference evidence="3" key="1">
    <citation type="submission" date="2018-05" db="EMBL/GenBank/DDBJ databases">
        <authorList>
            <person name="Lanie J.A."/>
            <person name="Ng W.-L."/>
            <person name="Kazmierczak K.M."/>
            <person name="Andrzejewski T.M."/>
            <person name="Davidsen T.M."/>
            <person name="Wayne K.J."/>
            <person name="Tettelin H."/>
            <person name="Glass J.I."/>
            <person name="Rusch D."/>
            <person name="Podicherti R."/>
            <person name="Tsui H.-C.T."/>
            <person name="Winkler M.E."/>
        </authorList>
    </citation>
    <scope>NUCLEOTIDE SEQUENCE</scope>
</reference>
<dbReference type="CDD" id="cd13401">
    <property type="entry name" value="Slt70-like"/>
    <property type="match status" value="1"/>
</dbReference>
<evidence type="ECO:0000256" key="1">
    <source>
        <dbReference type="ARBA" id="ARBA00022729"/>
    </source>
</evidence>
<name>A0A381WQV2_9ZZZZ</name>
<protein>
    <recommendedName>
        <fullName evidence="2">Transglycosylase SLT domain-containing protein</fullName>
    </recommendedName>
</protein>